<dbReference type="PANTHER" id="PTHR37242">
    <property type="entry name" value="OS09G0569450 PROTEIN"/>
    <property type="match status" value="1"/>
</dbReference>
<comment type="caution">
    <text evidence="2">The sequence shown here is derived from an EMBL/GenBank/DDBJ whole genome shotgun (WGS) entry which is preliminary data.</text>
</comment>
<reference evidence="3" key="1">
    <citation type="submission" date="2024-07" db="EMBL/GenBank/DDBJ databases">
        <title>Two chromosome-level genome assemblies of Korean endemic species Abeliophyllum distichum and Forsythia ovata (Oleaceae).</title>
        <authorList>
            <person name="Jang H."/>
        </authorList>
    </citation>
    <scope>NUCLEOTIDE SEQUENCE [LARGE SCALE GENOMIC DNA]</scope>
</reference>
<dbReference type="AlphaFoldDB" id="A0ABD1QDH0"/>
<sequence length="120" mass="13537">MGELHIKRPFTLPPPPLPPLSSPRDDPPDPVSSSRVEILPAPANPASPFDPSRMIGIIRRKTLIKDLAAVYHAECLTYCQELLELQSKVDEPYTDTTDIKTPLDSRKEKMRPPKRVKKSR</sequence>
<protein>
    <submittedName>
        <fullName evidence="2">Uncharacterized protein</fullName>
    </submittedName>
</protein>
<evidence type="ECO:0000256" key="1">
    <source>
        <dbReference type="SAM" id="MobiDB-lite"/>
    </source>
</evidence>
<evidence type="ECO:0000313" key="2">
    <source>
        <dbReference type="EMBL" id="KAL2473812.1"/>
    </source>
</evidence>
<dbReference type="Proteomes" id="UP001604277">
    <property type="component" value="Unassembled WGS sequence"/>
</dbReference>
<feature type="region of interest" description="Disordered" evidence="1">
    <location>
        <begin position="89"/>
        <end position="120"/>
    </location>
</feature>
<gene>
    <name evidence="2" type="ORF">Fot_49548</name>
</gene>
<proteinExistence type="predicted"/>
<keyword evidence="3" id="KW-1185">Reference proteome</keyword>
<feature type="compositionally biased region" description="Pro residues" evidence="1">
    <location>
        <begin position="11"/>
        <end position="21"/>
    </location>
</feature>
<dbReference type="EMBL" id="JBFOLJ010000015">
    <property type="protein sequence ID" value="KAL2473812.1"/>
    <property type="molecule type" value="Genomic_DNA"/>
</dbReference>
<accession>A0ABD1QDH0</accession>
<organism evidence="2 3">
    <name type="scientific">Forsythia ovata</name>
    <dbReference type="NCBI Taxonomy" id="205694"/>
    <lineage>
        <taxon>Eukaryota</taxon>
        <taxon>Viridiplantae</taxon>
        <taxon>Streptophyta</taxon>
        <taxon>Embryophyta</taxon>
        <taxon>Tracheophyta</taxon>
        <taxon>Spermatophyta</taxon>
        <taxon>Magnoliopsida</taxon>
        <taxon>eudicotyledons</taxon>
        <taxon>Gunneridae</taxon>
        <taxon>Pentapetalae</taxon>
        <taxon>asterids</taxon>
        <taxon>lamiids</taxon>
        <taxon>Lamiales</taxon>
        <taxon>Oleaceae</taxon>
        <taxon>Forsythieae</taxon>
        <taxon>Forsythia</taxon>
    </lineage>
</organism>
<dbReference type="PANTHER" id="PTHR37242:SF1">
    <property type="entry name" value="OS09G0569450 PROTEIN"/>
    <property type="match status" value="1"/>
</dbReference>
<evidence type="ECO:0000313" key="3">
    <source>
        <dbReference type="Proteomes" id="UP001604277"/>
    </source>
</evidence>
<name>A0ABD1QDH0_9LAMI</name>
<feature type="compositionally biased region" description="Basic and acidic residues" evidence="1">
    <location>
        <begin position="89"/>
        <end position="111"/>
    </location>
</feature>
<feature type="region of interest" description="Disordered" evidence="1">
    <location>
        <begin position="1"/>
        <end position="50"/>
    </location>
</feature>